<dbReference type="AlphaFoldDB" id="A0A1J5QZG3"/>
<accession>A0A1J5QZG3</accession>
<gene>
    <name evidence="1" type="ORF">GALL_369400</name>
</gene>
<organism evidence="1">
    <name type="scientific">mine drainage metagenome</name>
    <dbReference type="NCBI Taxonomy" id="410659"/>
    <lineage>
        <taxon>unclassified sequences</taxon>
        <taxon>metagenomes</taxon>
        <taxon>ecological metagenomes</taxon>
    </lineage>
</organism>
<sequence>MMRPLPPQVPQVCCIANGPMRWVVAPLPWQLGQVFGLVPGLAPLP</sequence>
<protein>
    <submittedName>
        <fullName evidence="1">Uncharacterized protein</fullName>
    </submittedName>
</protein>
<dbReference type="EMBL" id="MLJW01000944">
    <property type="protein sequence ID" value="OIQ81285.1"/>
    <property type="molecule type" value="Genomic_DNA"/>
</dbReference>
<reference evidence="1" key="1">
    <citation type="submission" date="2016-10" db="EMBL/GenBank/DDBJ databases">
        <title>Sequence of Gallionella enrichment culture.</title>
        <authorList>
            <person name="Poehlein A."/>
            <person name="Muehling M."/>
            <person name="Daniel R."/>
        </authorList>
    </citation>
    <scope>NUCLEOTIDE SEQUENCE</scope>
</reference>
<evidence type="ECO:0000313" key="1">
    <source>
        <dbReference type="EMBL" id="OIQ81285.1"/>
    </source>
</evidence>
<name>A0A1J5QZG3_9ZZZZ</name>
<proteinExistence type="predicted"/>
<comment type="caution">
    <text evidence="1">The sequence shown here is derived from an EMBL/GenBank/DDBJ whole genome shotgun (WGS) entry which is preliminary data.</text>
</comment>